<dbReference type="Pfam" id="PF03349">
    <property type="entry name" value="Toluene_X"/>
    <property type="match status" value="1"/>
</dbReference>
<keyword evidence="3" id="KW-1134">Transmembrane beta strand</keyword>
<keyword evidence="4" id="KW-0812">Transmembrane</keyword>
<dbReference type="OrthoDB" id="6079686at2"/>
<evidence type="ECO:0000313" key="9">
    <source>
        <dbReference type="EMBL" id="KPQ28754.1"/>
    </source>
</evidence>
<dbReference type="InterPro" id="IPR005017">
    <property type="entry name" value="OMPP1/FadL/TodX"/>
</dbReference>
<dbReference type="PANTHER" id="PTHR35093">
    <property type="entry name" value="OUTER MEMBRANE PROTEIN NMB0088-RELATED"/>
    <property type="match status" value="1"/>
</dbReference>
<keyword evidence="5 8" id="KW-0732">Signal</keyword>
<comment type="similarity">
    <text evidence="2">Belongs to the OmpP1/FadL family.</text>
</comment>
<evidence type="ECO:0000313" key="10">
    <source>
        <dbReference type="Proteomes" id="UP000050416"/>
    </source>
</evidence>
<dbReference type="STRING" id="1305731.GCA_000934705_02521"/>
<dbReference type="SMR" id="A0A0N8KKQ0"/>
<gene>
    <name evidence="9" type="ORF">HLUCCX14_09630</name>
</gene>
<dbReference type="AlphaFoldDB" id="A0A0N8KKQ0"/>
<evidence type="ECO:0000256" key="8">
    <source>
        <dbReference type="SAM" id="SignalP"/>
    </source>
</evidence>
<evidence type="ECO:0000256" key="6">
    <source>
        <dbReference type="ARBA" id="ARBA00023136"/>
    </source>
</evidence>
<comment type="subcellular location">
    <subcellularLocation>
        <location evidence="1">Cell outer membrane</location>
        <topology evidence="1">Multi-pass membrane protein</topology>
    </subcellularLocation>
</comment>
<evidence type="ECO:0000256" key="2">
    <source>
        <dbReference type="ARBA" id="ARBA00008163"/>
    </source>
</evidence>
<name>A0A0N8KKQ0_9GAMM</name>
<dbReference type="GO" id="GO:0009279">
    <property type="term" value="C:cell outer membrane"/>
    <property type="evidence" value="ECO:0007669"/>
    <property type="project" value="UniProtKB-SubCell"/>
</dbReference>
<organism evidence="9 10">
    <name type="scientific">Marinobacter excellens HL-55</name>
    <dbReference type="NCBI Taxonomy" id="1305731"/>
    <lineage>
        <taxon>Bacteria</taxon>
        <taxon>Pseudomonadati</taxon>
        <taxon>Pseudomonadota</taxon>
        <taxon>Gammaproteobacteria</taxon>
        <taxon>Pseudomonadales</taxon>
        <taxon>Marinobacteraceae</taxon>
        <taxon>Marinobacter</taxon>
    </lineage>
</organism>
<proteinExistence type="inferred from homology"/>
<evidence type="ECO:0000256" key="5">
    <source>
        <dbReference type="ARBA" id="ARBA00022729"/>
    </source>
</evidence>
<dbReference type="PANTHER" id="PTHR35093:SF8">
    <property type="entry name" value="OUTER MEMBRANE PROTEIN NMB0088-RELATED"/>
    <property type="match status" value="1"/>
</dbReference>
<evidence type="ECO:0000256" key="4">
    <source>
        <dbReference type="ARBA" id="ARBA00022692"/>
    </source>
</evidence>
<dbReference type="SUPFAM" id="SSF56935">
    <property type="entry name" value="Porins"/>
    <property type="match status" value="1"/>
</dbReference>
<keyword evidence="6" id="KW-0472">Membrane</keyword>
<reference evidence="9 10" key="1">
    <citation type="submission" date="2015-09" db="EMBL/GenBank/DDBJ databases">
        <title>Identification and resolution of microdiversity through metagenomic sequencing of parallel consortia.</title>
        <authorList>
            <person name="Nelson W.C."/>
            <person name="Romine M.F."/>
            <person name="Lindemann S.R."/>
        </authorList>
    </citation>
    <scope>NUCLEOTIDE SEQUENCE [LARGE SCALE GENOMIC DNA]</scope>
    <source>
        <strain evidence="9">HL-55</strain>
    </source>
</reference>
<dbReference type="PATRIC" id="fig|1305731.5.peg.270"/>
<evidence type="ECO:0000256" key="7">
    <source>
        <dbReference type="ARBA" id="ARBA00023237"/>
    </source>
</evidence>
<sequence>MINSNRIALRAVSFALATTTAGLSATAHASMGNLATSYGLLPTDIASAQSLSMFNEQASATYYNPSYLTADERGEMTAGILHSEQELRAARPDANGDILADSPSQHVLLGFKTNLSSLTRAKRPIYLGLMLGVEKYGKEMLAFRSETSNEGQFLQFGREPLFLNVGGATEVIDGLAVGASARVTLEAVANLQAVSTLGGETSKEKLSVNAEPSLKAILGTTITPSKFFCTDSCALDGWELALAYRTKSAASTSVDSNVIVNQTIPDPGLTLAVATIDSFQPETFSMGLQYKGDGWRVAGSIEQQRWSELEDEFKGDSIKDQAELPPSQRIKFDDILIPRIGVEYQLSKSFLVTSGLAYEESPLNSDRNPDLNYFDTNRAVFGLGLTAIYNRTRILAYPVRLDLGYQYQRLLERDFTIVSEDTSGNTTDVPVTADGDVHVFSASLTLKF</sequence>
<comment type="caution">
    <text evidence="9">The sequence shown here is derived from an EMBL/GenBank/DDBJ whole genome shotgun (WGS) entry which is preliminary data.</text>
</comment>
<dbReference type="Gene3D" id="2.40.160.60">
    <property type="entry name" value="Outer membrane protein transport protein (OMPP1/FadL/TodX)"/>
    <property type="match status" value="1"/>
</dbReference>
<accession>A0A0N8KKQ0</accession>
<dbReference type="EMBL" id="LJZQ01000012">
    <property type="protein sequence ID" value="KPQ28754.1"/>
    <property type="molecule type" value="Genomic_DNA"/>
</dbReference>
<dbReference type="Proteomes" id="UP000050416">
    <property type="component" value="Unassembled WGS sequence"/>
</dbReference>
<dbReference type="GO" id="GO:0015483">
    <property type="term" value="F:long-chain fatty acid transporting porin activity"/>
    <property type="evidence" value="ECO:0007669"/>
    <property type="project" value="TreeGrafter"/>
</dbReference>
<protein>
    <submittedName>
        <fullName evidence="9">Long-chain fatty acid transport protein</fullName>
    </submittedName>
</protein>
<evidence type="ECO:0000256" key="1">
    <source>
        <dbReference type="ARBA" id="ARBA00004571"/>
    </source>
</evidence>
<feature type="chain" id="PRO_5006028030" evidence="8">
    <location>
        <begin position="30"/>
        <end position="448"/>
    </location>
</feature>
<keyword evidence="7" id="KW-0998">Cell outer membrane</keyword>
<evidence type="ECO:0000256" key="3">
    <source>
        <dbReference type="ARBA" id="ARBA00022452"/>
    </source>
</evidence>
<feature type="signal peptide" evidence="8">
    <location>
        <begin position="1"/>
        <end position="29"/>
    </location>
</feature>